<keyword evidence="6" id="KW-0227">DNA damage</keyword>
<dbReference type="Pfam" id="PF02463">
    <property type="entry name" value="SMC_N"/>
    <property type="match status" value="1"/>
</dbReference>
<keyword evidence="5 6" id="KW-0238">DNA-binding</keyword>
<evidence type="ECO:0000256" key="4">
    <source>
        <dbReference type="ARBA" id="ARBA00022840"/>
    </source>
</evidence>
<dbReference type="InterPro" id="IPR027417">
    <property type="entry name" value="P-loop_NTPase"/>
</dbReference>
<name>A0ABY5DL25_9GAMM</name>
<dbReference type="PANTHER" id="PTHR32182:SF0">
    <property type="entry name" value="DNA REPLICATION AND REPAIR PROTEIN RECF"/>
    <property type="match status" value="1"/>
</dbReference>
<evidence type="ECO:0000259" key="7">
    <source>
        <dbReference type="Pfam" id="PF02463"/>
    </source>
</evidence>
<dbReference type="Gene3D" id="1.20.1050.90">
    <property type="entry name" value="RecF/RecN/SMC, N-terminal domain"/>
    <property type="match status" value="1"/>
</dbReference>
<keyword evidence="1 6" id="KW-0963">Cytoplasm</keyword>
<protein>
    <recommendedName>
        <fullName evidence="6">DNA replication and repair protein RecF</fullName>
    </recommendedName>
</protein>
<keyword evidence="2 6" id="KW-0235">DNA replication</keyword>
<evidence type="ECO:0000313" key="9">
    <source>
        <dbReference type="Proteomes" id="UP001055955"/>
    </source>
</evidence>
<dbReference type="RefSeq" id="WP_258568363.1">
    <property type="nucleotide sequence ID" value="NZ_CP092900.1"/>
</dbReference>
<dbReference type="HAMAP" id="MF_00365">
    <property type="entry name" value="RecF"/>
    <property type="match status" value="1"/>
</dbReference>
<evidence type="ECO:0000256" key="6">
    <source>
        <dbReference type="HAMAP-Rule" id="MF_00365"/>
    </source>
</evidence>
<dbReference type="InterPro" id="IPR003395">
    <property type="entry name" value="RecF/RecN/SMC_N"/>
</dbReference>
<keyword evidence="4 6" id="KW-0067">ATP-binding</keyword>
<dbReference type="Gene3D" id="3.40.50.300">
    <property type="entry name" value="P-loop containing nucleotide triphosphate hydrolases"/>
    <property type="match status" value="1"/>
</dbReference>
<keyword evidence="6" id="KW-0234">DNA repair</keyword>
<keyword evidence="9" id="KW-1185">Reference proteome</keyword>
<dbReference type="PANTHER" id="PTHR32182">
    <property type="entry name" value="DNA REPLICATION AND REPAIR PROTEIN RECF"/>
    <property type="match status" value="1"/>
</dbReference>
<dbReference type="SUPFAM" id="SSF52540">
    <property type="entry name" value="P-loop containing nucleoside triphosphate hydrolases"/>
    <property type="match status" value="1"/>
</dbReference>
<reference evidence="8 9" key="1">
    <citation type="journal article" date="2022" name="Nat. Microbiol.">
        <title>The microbiome of a bacterivorous marine choanoflagellate contains a resource-demanding obligate bacterial associate.</title>
        <authorList>
            <person name="Needham D.M."/>
            <person name="Poirier C."/>
            <person name="Bachy C."/>
            <person name="George E.E."/>
            <person name="Wilken S."/>
            <person name="Yung C.C.M."/>
            <person name="Limardo A.J."/>
            <person name="Morando M."/>
            <person name="Sudek L."/>
            <person name="Malmstrom R.R."/>
            <person name="Keeling P.J."/>
            <person name="Santoro A.E."/>
            <person name="Worden A.Z."/>
        </authorList>
    </citation>
    <scope>NUCLEOTIDE SEQUENCE [LARGE SCALE GENOMIC DNA]</scope>
    <source>
        <strain evidence="8 9">Comchoano-1</strain>
    </source>
</reference>
<dbReference type="InterPro" id="IPR042174">
    <property type="entry name" value="RecF_2"/>
</dbReference>
<proteinExistence type="inferred from homology"/>
<evidence type="ECO:0000256" key="5">
    <source>
        <dbReference type="ARBA" id="ARBA00023125"/>
    </source>
</evidence>
<keyword evidence="6" id="KW-0742">SOS response</keyword>
<evidence type="ECO:0000256" key="2">
    <source>
        <dbReference type="ARBA" id="ARBA00022705"/>
    </source>
</evidence>
<dbReference type="Proteomes" id="UP001055955">
    <property type="component" value="Chromosome"/>
</dbReference>
<comment type="subcellular location">
    <subcellularLocation>
        <location evidence="6">Cytoplasm</location>
    </subcellularLocation>
</comment>
<evidence type="ECO:0000256" key="1">
    <source>
        <dbReference type="ARBA" id="ARBA00022490"/>
    </source>
</evidence>
<evidence type="ECO:0000256" key="3">
    <source>
        <dbReference type="ARBA" id="ARBA00022741"/>
    </source>
</evidence>
<sequence>MALASLHIHNFRIIDDLSIDLSPGVNLFYGNNGSGKSSIIEAAHCLARGKSFRTSKTDTLIQQGKSYFCIRAALTNRVEVACQRQAGSGRALVNGSSATMLSVASKVPAIFMDSDSHRLFFSSPSVRRSYVDWVLFHVKPGYADVRGRYNKALKSRNSALKAQLSTAPWDPLLADLGDQIISSRRACLNALFAHFHGTASVFNLPVDAHYQPSVEEGGLLQALKDSAMADKVSKITQKGPHRDDIVVCGGGGRLSQGQQKLIYSALAMASWECLSEGGQKPVIMLDDVAAELDDNNRGLLMGMVQATGAQSLVTGVLKGDVERLAAGPMFHVDQGVVSN</sequence>
<feature type="binding site" evidence="6">
    <location>
        <begin position="30"/>
        <end position="37"/>
    </location>
    <ligand>
        <name>ATP</name>
        <dbReference type="ChEBI" id="CHEBI:30616"/>
    </ligand>
</feature>
<accession>A0ABY5DL25</accession>
<dbReference type="NCBIfam" id="TIGR00611">
    <property type="entry name" value="recf"/>
    <property type="match status" value="1"/>
</dbReference>
<dbReference type="InterPro" id="IPR001238">
    <property type="entry name" value="DNA-binding_RecF"/>
</dbReference>
<evidence type="ECO:0000313" key="8">
    <source>
        <dbReference type="EMBL" id="UTC24579.1"/>
    </source>
</evidence>
<gene>
    <name evidence="6 8" type="primary">recF</name>
    <name evidence="8" type="ORF">MMH89_00160</name>
</gene>
<dbReference type="EMBL" id="CP092900">
    <property type="protein sequence ID" value="UTC24579.1"/>
    <property type="molecule type" value="Genomic_DNA"/>
</dbReference>
<comment type="function">
    <text evidence="6">The RecF protein is involved in DNA metabolism; it is required for DNA replication and normal SOS inducibility. RecF binds preferentially to single-stranded, linear DNA. It also seems to bind ATP.</text>
</comment>
<keyword evidence="3 6" id="KW-0547">Nucleotide-binding</keyword>
<feature type="domain" description="RecF/RecN/SMC N-terminal" evidence="7">
    <location>
        <begin position="3"/>
        <end position="322"/>
    </location>
</feature>
<comment type="similarity">
    <text evidence="6">Belongs to the RecF family.</text>
</comment>
<organism evidence="8 9">
    <name type="scientific">Candidatus Comchoanobacter bicostacola</name>
    <dbReference type="NCBI Taxonomy" id="2919598"/>
    <lineage>
        <taxon>Bacteria</taxon>
        <taxon>Pseudomonadati</taxon>
        <taxon>Pseudomonadota</taxon>
        <taxon>Gammaproteobacteria</taxon>
        <taxon>Candidatus Comchoanobacterales</taxon>
        <taxon>Candidatus Comchoanobacteraceae</taxon>
        <taxon>Candidatus Comchoanobacter</taxon>
    </lineage>
</organism>